<dbReference type="KEGG" id="pbk:Back11_36570"/>
<proteinExistence type="predicted"/>
<evidence type="ECO:0000313" key="1">
    <source>
        <dbReference type="EMBL" id="BBH22312.1"/>
    </source>
</evidence>
<dbReference type="EMBL" id="AP019308">
    <property type="protein sequence ID" value="BBH22312.1"/>
    <property type="molecule type" value="Genomic_DNA"/>
</dbReference>
<reference evidence="1 2" key="1">
    <citation type="submission" date="2018-11" db="EMBL/GenBank/DDBJ databases">
        <title>Complete genome sequence of Paenibacillus baekrokdamisoli strain KCTC 33723.</title>
        <authorList>
            <person name="Kang S.W."/>
            <person name="Lee K.C."/>
            <person name="Kim K.K."/>
            <person name="Kim J.S."/>
            <person name="Kim D.S."/>
            <person name="Ko S.H."/>
            <person name="Yang S.H."/>
            <person name="Lee J.S."/>
        </authorList>
    </citation>
    <scope>NUCLEOTIDE SEQUENCE [LARGE SCALE GENOMIC DNA]</scope>
    <source>
        <strain evidence="1 2">KCTC 33723</strain>
    </source>
</reference>
<accession>A0A3G9IVL4</accession>
<name>A0A3G9IVL4_9BACL</name>
<keyword evidence="2" id="KW-1185">Reference proteome</keyword>
<evidence type="ECO:0000313" key="2">
    <source>
        <dbReference type="Proteomes" id="UP000275368"/>
    </source>
</evidence>
<sequence>MDGFYEAAGLEDYKDTSRQTKATYDHRFIDRDFGKSFADRIDQDAGK</sequence>
<organism evidence="1 2">
    <name type="scientific">Paenibacillus baekrokdamisoli</name>
    <dbReference type="NCBI Taxonomy" id="1712516"/>
    <lineage>
        <taxon>Bacteria</taxon>
        <taxon>Bacillati</taxon>
        <taxon>Bacillota</taxon>
        <taxon>Bacilli</taxon>
        <taxon>Bacillales</taxon>
        <taxon>Paenibacillaceae</taxon>
        <taxon>Paenibacillus</taxon>
    </lineage>
</organism>
<protein>
    <submittedName>
        <fullName evidence="1">Uncharacterized protein</fullName>
    </submittedName>
</protein>
<gene>
    <name evidence="1" type="ORF">Back11_36570</name>
</gene>
<dbReference type="Proteomes" id="UP000275368">
    <property type="component" value="Chromosome"/>
</dbReference>
<dbReference type="AlphaFoldDB" id="A0A3G9IVL4"/>